<feature type="compositionally biased region" description="Polar residues" evidence="1">
    <location>
        <begin position="208"/>
        <end position="217"/>
    </location>
</feature>
<dbReference type="Proteomes" id="UP000216454">
    <property type="component" value="Unassembled WGS sequence"/>
</dbReference>
<protein>
    <recommendedName>
        <fullName evidence="4">Cell surface protein</fullName>
    </recommendedName>
</protein>
<organism evidence="2 3">
    <name type="scientific">Pseudoscardovia suis</name>
    <dbReference type="NCBI Taxonomy" id="987063"/>
    <lineage>
        <taxon>Bacteria</taxon>
        <taxon>Bacillati</taxon>
        <taxon>Actinomycetota</taxon>
        <taxon>Actinomycetes</taxon>
        <taxon>Bifidobacteriales</taxon>
        <taxon>Bifidobacteriaceae</taxon>
        <taxon>Pseudoscardovia</taxon>
    </lineage>
</organism>
<comment type="caution">
    <text evidence="2">The sequence shown here is derived from an EMBL/GenBank/DDBJ whole genome shotgun (WGS) entry which is preliminary data.</text>
</comment>
<dbReference type="InterPro" id="IPR046314">
    <property type="entry name" value="DUF6466"/>
</dbReference>
<dbReference type="AlphaFoldDB" id="A0A261F1B9"/>
<evidence type="ECO:0000313" key="3">
    <source>
        <dbReference type="Proteomes" id="UP000216454"/>
    </source>
</evidence>
<evidence type="ECO:0008006" key="4">
    <source>
        <dbReference type="Google" id="ProtNLM"/>
    </source>
</evidence>
<accession>A0A261F1B9</accession>
<gene>
    <name evidence="2" type="ORF">PSSU_0515</name>
</gene>
<sequence length="240" mass="24577">MKTKITRRVVGLLVALVLLVAASWCFLLMYSMNLYDKATVQLEQDITTFTQDDSADLASLLAQQQAVDSQFESVQRLQWAHVPSLRTKVDTNTKVSKDLTEAIRQQQEDNSANSNGSNSGSGGSSSSDNSSSSGDSNSSSSSGSSSSSSGSSDSSSSSESSSGSTSSPSESSSSSSSESPSESSSESSSESPSSGSSDSSSGSDGDQQKLQELLNRNGSTSSSSGTATGGSTGWGASRPW</sequence>
<evidence type="ECO:0000256" key="1">
    <source>
        <dbReference type="SAM" id="MobiDB-lite"/>
    </source>
</evidence>
<proteinExistence type="predicted"/>
<dbReference type="EMBL" id="MWWQ01000005">
    <property type="protein sequence ID" value="OZG52897.1"/>
    <property type="molecule type" value="Genomic_DNA"/>
</dbReference>
<keyword evidence="3" id="KW-1185">Reference proteome</keyword>
<reference evidence="2 3" key="1">
    <citation type="journal article" date="2017" name="BMC Genomics">
        <title>Comparative genomic and phylogenomic analyses of the Bifidobacteriaceae family.</title>
        <authorList>
            <person name="Lugli G.A."/>
            <person name="Milani C."/>
            <person name="Turroni F."/>
            <person name="Duranti S."/>
            <person name="Mancabelli L."/>
            <person name="Mangifesta M."/>
            <person name="Ferrario C."/>
            <person name="Modesto M."/>
            <person name="Mattarelli P."/>
            <person name="Jiri K."/>
            <person name="van Sinderen D."/>
            <person name="Ventura M."/>
        </authorList>
    </citation>
    <scope>NUCLEOTIDE SEQUENCE [LARGE SCALE GENOMIC DNA]</scope>
    <source>
        <strain evidence="2 3">DSM 24744</strain>
    </source>
</reference>
<dbReference type="Pfam" id="PF20070">
    <property type="entry name" value="DUF6466"/>
    <property type="match status" value="1"/>
</dbReference>
<evidence type="ECO:0000313" key="2">
    <source>
        <dbReference type="EMBL" id="OZG52897.1"/>
    </source>
</evidence>
<dbReference type="RefSeq" id="WP_094690818.1">
    <property type="nucleotide sequence ID" value="NZ_MWWQ01000005.1"/>
</dbReference>
<feature type="compositionally biased region" description="Low complexity" evidence="1">
    <location>
        <begin position="109"/>
        <end position="205"/>
    </location>
</feature>
<name>A0A261F1B9_9BIFI</name>
<feature type="region of interest" description="Disordered" evidence="1">
    <location>
        <begin position="105"/>
        <end position="240"/>
    </location>
</feature>